<keyword evidence="3" id="KW-1185">Reference proteome</keyword>
<dbReference type="RefSeq" id="WP_252472769.1">
    <property type="nucleotide sequence ID" value="NZ_JALBWM010000205.1"/>
</dbReference>
<evidence type="ECO:0000313" key="3">
    <source>
        <dbReference type="Proteomes" id="UP001139028"/>
    </source>
</evidence>
<feature type="chain" id="PRO_5040972720" description="Lipoprotein" evidence="1">
    <location>
        <begin position="20"/>
        <end position="150"/>
    </location>
</feature>
<evidence type="ECO:0008006" key="4">
    <source>
        <dbReference type="Google" id="ProtNLM"/>
    </source>
</evidence>
<sequence length="150" mass="16312">MKLKQLIFAMILSSLTACSANPSLLKSTQSGMAEGTFVEASLVEVKNMLIKSCTQRGRLIREASDHLVICSKQLNGAENILAHALIGNSYSTPPESVAQFTLYQSGRDVNVVGSMWLETKMALGQVRKVPLDSPKHVNTIQQALFDLGAY</sequence>
<comment type="caution">
    <text evidence="2">The sequence shown here is derived from an EMBL/GenBank/DDBJ whole genome shotgun (WGS) entry which is preliminary data.</text>
</comment>
<accession>A0A9X2EVQ1</accession>
<dbReference type="EMBL" id="JALBWM010000205">
    <property type="protein sequence ID" value="MCO1336818.1"/>
    <property type="molecule type" value="Genomic_DNA"/>
</dbReference>
<name>A0A9X2EVQ1_9GAMM</name>
<dbReference type="Proteomes" id="UP001139028">
    <property type="component" value="Unassembled WGS sequence"/>
</dbReference>
<organism evidence="2 3">
    <name type="scientific">Microbulbifer okhotskensis</name>
    <dbReference type="NCBI Taxonomy" id="2926617"/>
    <lineage>
        <taxon>Bacteria</taxon>
        <taxon>Pseudomonadati</taxon>
        <taxon>Pseudomonadota</taxon>
        <taxon>Gammaproteobacteria</taxon>
        <taxon>Cellvibrionales</taxon>
        <taxon>Microbulbiferaceae</taxon>
        <taxon>Microbulbifer</taxon>
    </lineage>
</organism>
<evidence type="ECO:0000313" key="2">
    <source>
        <dbReference type="EMBL" id="MCO1336818.1"/>
    </source>
</evidence>
<dbReference type="PROSITE" id="PS51257">
    <property type="entry name" value="PROKAR_LIPOPROTEIN"/>
    <property type="match status" value="1"/>
</dbReference>
<evidence type="ECO:0000256" key="1">
    <source>
        <dbReference type="SAM" id="SignalP"/>
    </source>
</evidence>
<reference evidence="2" key="1">
    <citation type="journal article" date="2022" name="Arch. Microbiol.">
        <title>Microbulbifer okhotskensis sp. nov., isolated from a deep bottom sediment of the Okhotsk Sea.</title>
        <authorList>
            <person name="Romanenko L."/>
            <person name="Kurilenko V."/>
            <person name="Otstavnykh N."/>
            <person name="Velansky P."/>
            <person name="Isaeva M."/>
            <person name="Mikhailov V."/>
        </authorList>
    </citation>
    <scope>NUCLEOTIDE SEQUENCE</scope>
    <source>
        <strain evidence="2">OS29</strain>
    </source>
</reference>
<protein>
    <recommendedName>
        <fullName evidence="4">Lipoprotein</fullName>
    </recommendedName>
</protein>
<dbReference type="AlphaFoldDB" id="A0A9X2EVQ1"/>
<keyword evidence="1" id="KW-0732">Signal</keyword>
<feature type="signal peptide" evidence="1">
    <location>
        <begin position="1"/>
        <end position="19"/>
    </location>
</feature>
<gene>
    <name evidence="2" type="ORF">MO867_21045</name>
</gene>
<proteinExistence type="predicted"/>